<feature type="compositionally biased region" description="Low complexity" evidence="1">
    <location>
        <begin position="45"/>
        <end position="59"/>
    </location>
</feature>
<keyword evidence="3" id="KW-1185">Reference proteome</keyword>
<reference evidence="2" key="1">
    <citation type="submission" date="2022-03" db="EMBL/GenBank/DDBJ databases">
        <authorList>
            <person name="Alioto T."/>
            <person name="Alioto T."/>
            <person name="Gomez Garrido J."/>
        </authorList>
    </citation>
    <scope>NUCLEOTIDE SEQUENCE</scope>
</reference>
<organism evidence="2 3">
    <name type="scientific">Pelobates cultripes</name>
    <name type="common">Western spadefoot toad</name>
    <dbReference type="NCBI Taxonomy" id="61616"/>
    <lineage>
        <taxon>Eukaryota</taxon>
        <taxon>Metazoa</taxon>
        <taxon>Chordata</taxon>
        <taxon>Craniata</taxon>
        <taxon>Vertebrata</taxon>
        <taxon>Euteleostomi</taxon>
        <taxon>Amphibia</taxon>
        <taxon>Batrachia</taxon>
        <taxon>Anura</taxon>
        <taxon>Pelobatoidea</taxon>
        <taxon>Pelobatidae</taxon>
        <taxon>Pelobates</taxon>
    </lineage>
</organism>
<evidence type="ECO:0000313" key="3">
    <source>
        <dbReference type="Proteomes" id="UP001295444"/>
    </source>
</evidence>
<feature type="compositionally biased region" description="Basic and acidic residues" evidence="1">
    <location>
        <begin position="31"/>
        <end position="44"/>
    </location>
</feature>
<dbReference type="AlphaFoldDB" id="A0AAD1TQR1"/>
<feature type="region of interest" description="Disordered" evidence="1">
    <location>
        <begin position="1"/>
        <end position="105"/>
    </location>
</feature>
<dbReference type="Proteomes" id="UP001295444">
    <property type="component" value="Chromosome 13"/>
</dbReference>
<feature type="compositionally biased region" description="Basic residues" evidence="1">
    <location>
        <begin position="92"/>
        <end position="105"/>
    </location>
</feature>
<accession>A0AAD1TQR1</accession>
<gene>
    <name evidence="2" type="ORF">PECUL_23A041098</name>
</gene>
<proteinExistence type="predicted"/>
<evidence type="ECO:0000313" key="2">
    <source>
        <dbReference type="EMBL" id="CAH2328397.1"/>
    </source>
</evidence>
<protein>
    <submittedName>
        <fullName evidence="2">Uncharacterized protein</fullName>
    </submittedName>
</protein>
<name>A0AAD1TQR1_PELCU</name>
<dbReference type="EMBL" id="OW240924">
    <property type="protein sequence ID" value="CAH2328397.1"/>
    <property type="molecule type" value="Genomic_DNA"/>
</dbReference>
<evidence type="ECO:0000256" key="1">
    <source>
        <dbReference type="SAM" id="MobiDB-lite"/>
    </source>
</evidence>
<sequence>MSQRQKNKTAKADRASFFLTKTAGQKRREGRSHYKDGGEARSREGSLSPSASLGSLSEEQPLTTTAMRNMLTDLAEQHEEAAAKSSGGPPQRHLRHRPTHGPRGK</sequence>